<organism evidence="7 8">
    <name type="scientific">Gordonia aichiensis NBRC 108223</name>
    <dbReference type="NCBI Taxonomy" id="1220583"/>
    <lineage>
        <taxon>Bacteria</taxon>
        <taxon>Bacillati</taxon>
        <taxon>Actinomycetota</taxon>
        <taxon>Actinomycetes</taxon>
        <taxon>Mycobacteriales</taxon>
        <taxon>Gordoniaceae</taxon>
        <taxon>Gordonia</taxon>
    </lineage>
</organism>
<feature type="transmembrane region" description="Helical" evidence="5">
    <location>
        <begin position="131"/>
        <end position="152"/>
    </location>
</feature>
<dbReference type="PANTHER" id="PTHR39344">
    <property type="entry name" value="UPF0182 PROTEIN SLL1060"/>
    <property type="match status" value="1"/>
</dbReference>
<dbReference type="AlphaFoldDB" id="L7KIC1"/>
<evidence type="ECO:0000256" key="2">
    <source>
        <dbReference type="ARBA" id="ARBA00022692"/>
    </source>
</evidence>
<evidence type="ECO:0000256" key="6">
    <source>
        <dbReference type="SAM" id="MobiDB-lite"/>
    </source>
</evidence>
<dbReference type="NCBIfam" id="NF000825">
    <property type="entry name" value="PRK00068.1"/>
    <property type="match status" value="1"/>
</dbReference>
<gene>
    <name evidence="7" type="ORF">GOACH_03_04690</name>
</gene>
<proteinExistence type="inferred from homology"/>
<dbReference type="Proteomes" id="UP000010988">
    <property type="component" value="Unassembled WGS sequence"/>
</dbReference>
<dbReference type="Pfam" id="PF03699">
    <property type="entry name" value="UPF0182"/>
    <property type="match status" value="1"/>
</dbReference>
<dbReference type="STRING" id="1220583.GOACH_03_04690"/>
<feature type="compositionally biased region" description="Polar residues" evidence="6">
    <location>
        <begin position="825"/>
        <end position="837"/>
    </location>
</feature>
<evidence type="ECO:0000256" key="4">
    <source>
        <dbReference type="ARBA" id="ARBA00023136"/>
    </source>
</evidence>
<dbReference type="NCBIfam" id="NF009097">
    <property type="entry name" value="PRK12438.1"/>
    <property type="match status" value="1"/>
</dbReference>
<accession>L7KIC1</accession>
<dbReference type="InterPro" id="IPR005372">
    <property type="entry name" value="UPF0182"/>
</dbReference>
<comment type="subcellular location">
    <subcellularLocation>
        <location evidence="5">Cell membrane</location>
        <topology evidence="5">Multi-pass membrane protein</topology>
    </subcellularLocation>
</comment>
<keyword evidence="1 5" id="KW-1003">Cell membrane</keyword>
<keyword evidence="4 5" id="KW-0472">Membrane</keyword>
<feature type="transmembrane region" description="Helical" evidence="5">
    <location>
        <begin position="187"/>
        <end position="210"/>
    </location>
</feature>
<reference evidence="7 8" key="1">
    <citation type="submission" date="2012-12" db="EMBL/GenBank/DDBJ databases">
        <title>Whole genome shotgun sequence of Gordonia aichiensis NBRC 108223.</title>
        <authorList>
            <person name="Isaki-Nakamura S."/>
            <person name="Hosoyama A."/>
            <person name="Tsuchikane K."/>
            <person name="Ando Y."/>
            <person name="Baba S."/>
            <person name="Ohji S."/>
            <person name="Hamada M."/>
            <person name="Tamura T."/>
            <person name="Yamazoe A."/>
            <person name="Yamazaki S."/>
            <person name="Fujita N."/>
        </authorList>
    </citation>
    <scope>NUCLEOTIDE SEQUENCE [LARGE SCALE GENOMIC DNA]</scope>
    <source>
        <strain evidence="7 8">NBRC 108223</strain>
    </source>
</reference>
<comment type="caution">
    <text evidence="7">The sequence shown here is derived from an EMBL/GenBank/DDBJ whole genome shotgun (WGS) entry which is preliminary data.</text>
</comment>
<feature type="region of interest" description="Disordered" evidence="6">
    <location>
        <begin position="925"/>
        <end position="968"/>
    </location>
</feature>
<feature type="transmembrane region" description="Helical" evidence="5">
    <location>
        <begin position="230"/>
        <end position="247"/>
    </location>
</feature>
<dbReference type="EMBL" id="BANR01000003">
    <property type="protein sequence ID" value="GAC47448.1"/>
    <property type="molecule type" value="Genomic_DNA"/>
</dbReference>
<keyword evidence="3 5" id="KW-1133">Transmembrane helix</keyword>
<name>L7KIC1_9ACTN</name>
<dbReference type="GO" id="GO:0005886">
    <property type="term" value="C:plasma membrane"/>
    <property type="evidence" value="ECO:0007669"/>
    <property type="project" value="UniProtKB-SubCell"/>
</dbReference>
<keyword evidence="8" id="KW-1185">Reference proteome</keyword>
<protein>
    <recommendedName>
        <fullName evidence="5">UPF0182 protein GOACH_03_04690</fullName>
    </recommendedName>
</protein>
<feature type="compositionally biased region" description="Polar residues" evidence="6">
    <location>
        <begin position="944"/>
        <end position="960"/>
    </location>
</feature>
<feature type="region of interest" description="Disordered" evidence="6">
    <location>
        <begin position="825"/>
        <end position="849"/>
    </location>
</feature>
<dbReference type="eggNOG" id="COG1615">
    <property type="taxonomic scope" value="Bacteria"/>
</dbReference>
<evidence type="ECO:0000256" key="1">
    <source>
        <dbReference type="ARBA" id="ARBA00022475"/>
    </source>
</evidence>
<dbReference type="PANTHER" id="PTHR39344:SF1">
    <property type="entry name" value="UPF0182 PROTEIN SLL1060"/>
    <property type="match status" value="1"/>
</dbReference>
<dbReference type="HAMAP" id="MF_01600">
    <property type="entry name" value="UPF0182"/>
    <property type="match status" value="1"/>
</dbReference>
<evidence type="ECO:0000313" key="8">
    <source>
        <dbReference type="Proteomes" id="UP000010988"/>
    </source>
</evidence>
<keyword evidence="2 5" id="KW-0812">Transmembrane</keyword>
<dbReference type="GO" id="GO:0005576">
    <property type="term" value="C:extracellular region"/>
    <property type="evidence" value="ECO:0007669"/>
    <property type="project" value="TreeGrafter"/>
</dbReference>
<comment type="similarity">
    <text evidence="5">Belongs to the UPF0182 family.</text>
</comment>
<sequence>MTEPGRTPERWHWESGLVGVRGPAGMPTLSRRSKIAIGVGVAILVILLVGPRLVSIITDWLWMSDVGYTRVFSTIVWTRVALFLIVGIVAGALIFGAVALAYRSRPVFVPASGPNDPLARYRASIMGHIRWYALVPPILIGLIFALVAQGSWATVQTFLHGTEFGQRDPQFGLDVGFYAFDLPFYRFVLNILFVVVVISFFANLITHYLFGGIRLGGGGNSITNAARIQLAVLAGTFLLLKAVSYWFDRYSLLSSQRKQEIFTGASYTDINAVLPSKLILLVVAIICAVAFFAGAFMRDLRIPALATVLMLFTALVMGVGWPLAMEQFSVKPNAAQKELEYIQRNMDATKRAYGLVDGKNVEYQRNWTQQTADPVAVNNDSATLSNIRVLDPNVIEPAFTQRQKLKNFYGFPSQLAVDRYDVDGQQRDFIVAARELDPSKFDANQQNWINKHTVFTHGNGFIAAQANTVDEASSDAESDRGGLPVFAVSDLENYQTSDYKANAPIKVTQPRIYFGELIAKVDPDYAIVGSTGGDKEYDLDGKNYTYSADSGVSLGNWFNRFLYSVKYTERNILLSGAINSNSKIIYNRDPRDRVKKVAPWLTVDSKTYPAVMADGSIEWIVDGYTTLETYPYAQKTSLQDATTDAQELNRGQTGRTQVNKQVSYVRNSVKATVDAYTGKVTLYQVDQDDPVLKTWMKVFPGTVKPRSDFDKQNDLKQHVRYPEDLFKIQRALLSRYHVSDPGTFFRSNDFWSIPSDPTDDTAARQGLSQPPYYFTAASPSGPQAEFQLTTVMNGLNSRFLSAYMTASSDPEDYGKITVKTLPTTKQTVGPQQAQENMKSAGPVASDRKQVEDTTKVTYGNLLTLPVGQNGVLYMEPMYTQSKTDDSAIPKLYRVLVYFNAASNEARVGYRATVAEALRDVGISPAQVTAPENGPVDVGDDGQQPMATPTQPNQQGPSSPQRDAAVKEIGAALGQLKDAQSKGDFTAYGQALDRLNKAVQQYESLPSGN</sequence>
<feature type="transmembrane region" description="Helical" evidence="5">
    <location>
        <begin position="35"/>
        <end position="57"/>
    </location>
</feature>
<evidence type="ECO:0000256" key="5">
    <source>
        <dbReference type="HAMAP-Rule" id="MF_01600"/>
    </source>
</evidence>
<evidence type="ECO:0000313" key="7">
    <source>
        <dbReference type="EMBL" id="GAC47448.1"/>
    </source>
</evidence>
<feature type="transmembrane region" description="Helical" evidence="5">
    <location>
        <begin position="77"/>
        <end position="102"/>
    </location>
</feature>
<feature type="transmembrane region" description="Helical" evidence="5">
    <location>
        <begin position="304"/>
        <end position="324"/>
    </location>
</feature>
<feature type="transmembrane region" description="Helical" evidence="5">
    <location>
        <begin position="278"/>
        <end position="297"/>
    </location>
</feature>
<evidence type="ECO:0000256" key="3">
    <source>
        <dbReference type="ARBA" id="ARBA00022989"/>
    </source>
</evidence>